<sequence>MLGPLRGGGLFPSILELTRISREMLAASRSTLWHRAVAIGARGPAGHALLPQFLLRSTSAMRISTAIVKTSSTCAKRSTAMTTRFSTSAGSSSSSHSSTSTGAHNAVSAAKEKSMSHFERLKDLWRKYGIVAIGTYFSMYGIVLGSIYVAIDQGWVRTAKTSRGSDSDNADNNDFNVVTATNKFVTFAEDLGVAKYLEVERVNAKTGTFLLAWVATKFTEPVRLAVTLAITPRIARFLRRVPPKP</sequence>
<dbReference type="HOGENOM" id="CLU_099267_0_0_1"/>
<organism evidence="4 5">
    <name type="scientific">Globisporangium ultimum (strain ATCC 200006 / CBS 805.95 / DAOM BR144)</name>
    <name type="common">Pythium ultimum</name>
    <dbReference type="NCBI Taxonomy" id="431595"/>
    <lineage>
        <taxon>Eukaryota</taxon>
        <taxon>Sar</taxon>
        <taxon>Stramenopiles</taxon>
        <taxon>Oomycota</taxon>
        <taxon>Peronosporomycetes</taxon>
        <taxon>Pythiales</taxon>
        <taxon>Pythiaceae</taxon>
        <taxon>Globisporangium</taxon>
    </lineage>
</organism>
<accession>K3WLD2</accession>
<keyword evidence="2" id="KW-0472">Membrane</keyword>
<feature type="transmembrane region" description="Helical" evidence="2">
    <location>
        <begin position="128"/>
        <end position="151"/>
    </location>
</feature>
<dbReference type="InParanoid" id="K3WLD2"/>
<evidence type="ECO:0000313" key="5">
    <source>
        <dbReference type="Proteomes" id="UP000019132"/>
    </source>
</evidence>
<proteinExistence type="predicted"/>
<evidence type="ECO:0000256" key="1">
    <source>
        <dbReference type="SAM" id="MobiDB-lite"/>
    </source>
</evidence>
<dbReference type="GO" id="GO:0005739">
    <property type="term" value="C:mitochondrion"/>
    <property type="evidence" value="ECO:0007669"/>
    <property type="project" value="TreeGrafter"/>
</dbReference>
<dbReference type="VEuPathDB" id="FungiDB:PYU1_G005763"/>
<keyword evidence="2" id="KW-1133">Transmembrane helix</keyword>
<protein>
    <recommendedName>
        <fullName evidence="3">DUF1279 domain-containing protein</fullName>
    </recommendedName>
</protein>
<dbReference type="PANTHER" id="PTHR21377:SF18">
    <property type="entry name" value="DUF1279 DOMAIN-CONTAINING PROTEIN"/>
    <property type="match status" value="1"/>
</dbReference>
<dbReference type="AlphaFoldDB" id="K3WLD2"/>
<reference evidence="5" key="1">
    <citation type="journal article" date="2010" name="Genome Biol.">
        <title>Genome sequence of the necrotrophic plant pathogen Pythium ultimum reveals original pathogenicity mechanisms and effector repertoire.</title>
        <authorList>
            <person name="Levesque C.A."/>
            <person name="Brouwer H."/>
            <person name="Cano L."/>
            <person name="Hamilton J.P."/>
            <person name="Holt C."/>
            <person name="Huitema E."/>
            <person name="Raffaele S."/>
            <person name="Robideau G.P."/>
            <person name="Thines M."/>
            <person name="Win J."/>
            <person name="Zerillo M.M."/>
            <person name="Beakes G.W."/>
            <person name="Boore J.L."/>
            <person name="Busam D."/>
            <person name="Dumas B."/>
            <person name="Ferriera S."/>
            <person name="Fuerstenberg S.I."/>
            <person name="Gachon C.M."/>
            <person name="Gaulin E."/>
            <person name="Govers F."/>
            <person name="Grenville-Briggs L."/>
            <person name="Horner N."/>
            <person name="Hostetler J."/>
            <person name="Jiang R.H."/>
            <person name="Johnson J."/>
            <person name="Krajaejun T."/>
            <person name="Lin H."/>
            <person name="Meijer H.J."/>
            <person name="Moore B."/>
            <person name="Morris P."/>
            <person name="Phuntmart V."/>
            <person name="Puiu D."/>
            <person name="Shetty J."/>
            <person name="Stajich J.E."/>
            <person name="Tripathy S."/>
            <person name="Wawra S."/>
            <person name="van West P."/>
            <person name="Whitty B.R."/>
            <person name="Coutinho P.M."/>
            <person name="Henrissat B."/>
            <person name="Martin F."/>
            <person name="Thomas P.D."/>
            <person name="Tyler B.M."/>
            <person name="De Vries R.P."/>
            <person name="Kamoun S."/>
            <person name="Yandell M."/>
            <person name="Tisserat N."/>
            <person name="Buell C.R."/>
        </authorList>
    </citation>
    <scope>NUCLEOTIDE SEQUENCE</scope>
    <source>
        <strain evidence="5">DAOM:BR144</strain>
    </source>
</reference>
<dbReference type="EnsemblProtists" id="PYU1_T005774">
    <property type="protein sequence ID" value="PYU1_T005774"/>
    <property type="gene ID" value="PYU1_G005763"/>
</dbReference>
<evidence type="ECO:0000313" key="4">
    <source>
        <dbReference type="EnsemblProtists" id="PYU1_T005774"/>
    </source>
</evidence>
<feature type="compositionally biased region" description="Low complexity" evidence="1">
    <location>
        <begin position="86"/>
        <end position="104"/>
    </location>
</feature>
<dbReference type="InterPro" id="IPR045866">
    <property type="entry name" value="FAM210A/B-like"/>
</dbReference>
<dbReference type="eggNOG" id="ENOG502SCY8">
    <property type="taxonomic scope" value="Eukaryota"/>
</dbReference>
<name>K3WLD2_GLOUD</name>
<evidence type="ECO:0000259" key="3">
    <source>
        <dbReference type="Pfam" id="PF06916"/>
    </source>
</evidence>
<dbReference type="EMBL" id="GL376573">
    <property type="status" value="NOT_ANNOTATED_CDS"/>
    <property type="molecule type" value="Genomic_DNA"/>
</dbReference>
<dbReference type="Proteomes" id="UP000019132">
    <property type="component" value="Unassembled WGS sequence"/>
</dbReference>
<dbReference type="InterPro" id="IPR009688">
    <property type="entry name" value="FAM210A/B-like_dom"/>
</dbReference>
<feature type="domain" description="DUF1279" evidence="3">
    <location>
        <begin position="120"/>
        <end position="232"/>
    </location>
</feature>
<evidence type="ECO:0000256" key="2">
    <source>
        <dbReference type="SAM" id="Phobius"/>
    </source>
</evidence>
<dbReference type="Pfam" id="PF06916">
    <property type="entry name" value="FAM210A-B_dom"/>
    <property type="match status" value="1"/>
</dbReference>
<dbReference type="PANTHER" id="PTHR21377">
    <property type="entry name" value="PROTEIN FAM210B, MITOCHONDRIAL"/>
    <property type="match status" value="1"/>
</dbReference>
<feature type="region of interest" description="Disordered" evidence="1">
    <location>
        <begin position="85"/>
        <end position="106"/>
    </location>
</feature>
<keyword evidence="5" id="KW-1185">Reference proteome</keyword>
<reference evidence="4" key="3">
    <citation type="submission" date="2015-02" db="UniProtKB">
        <authorList>
            <consortium name="EnsemblProtists"/>
        </authorList>
    </citation>
    <scope>IDENTIFICATION</scope>
    <source>
        <strain evidence="4">DAOM BR144</strain>
    </source>
</reference>
<keyword evidence="2" id="KW-0812">Transmembrane</keyword>
<reference evidence="5" key="2">
    <citation type="submission" date="2010-04" db="EMBL/GenBank/DDBJ databases">
        <authorList>
            <person name="Buell R."/>
            <person name="Hamilton J."/>
            <person name="Hostetler J."/>
        </authorList>
    </citation>
    <scope>NUCLEOTIDE SEQUENCE [LARGE SCALE GENOMIC DNA]</scope>
    <source>
        <strain evidence="5">DAOM:BR144</strain>
    </source>
</reference>